<sequence>MKAILGIKKGMTRVFENDRAIPVTLVDVAGCKIANIRNGKVELVLGSKKKGTKAQLGQYKEIGYVPMHKWLVDGEIPEGLKLGSDMVAETFNKGDVVTISGISKGKGFAGVVKRHGFKGGPRTHGQSDRLRAPGSIGAGADPGRVFKGTRMGGRMGSDAVTIKNKRVVDIKENYLLISGPLPGSNGDLVKIYIEE</sequence>
<comment type="caution">
    <text evidence="8">The sequence shown here is derived from an EMBL/GenBank/DDBJ whole genome shotgun (WGS) entry which is preliminary data.</text>
</comment>
<dbReference type="Proteomes" id="UP000554004">
    <property type="component" value="Unassembled WGS sequence"/>
</dbReference>
<organism evidence="8 9">
    <name type="scientific">Candidatus Dojkabacteria bacterium</name>
    <dbReference type="NCBI Taxonomy" id="2099670"/>
    <lineage>
        <taxon>Bacteria</taxon>
        <taxon>Candidatus Dojkabacteria</taxon>
    </lineage>
</organism>
<dbReference type="EMBL" id="JAAZAL010000084">
    <property type="protein sequence ID" value="NLE31072.1"/>
    <property type="molecule type" value="Genomic_DNA"/>
</dbReference>
<dbReference type="NCBIfam" id="TIGR03625">
    <property type="entry name" value="L3_bact"/>
    <property type="match status" value="1"/>
</dbReference>
<reference evidence="8 9" key="1">
    <citation type="journal article" date="2020" name="Biotechnol. Biofuels">
        <title>New insights from the biogas microbiome by comprehensive genome-resolved metagenomics of nearly 1600 species originating from multiple anaerobic digesters.</title>
        <authorList>
            <person name="Campanaro S."/>
            <person name="Treu L."/>
            <person name="Rodriguez-R L.M."/>
            <person name="Kovalovszki A."/>
            <person name="Ziels R.M."/>
            <person name="Maus I."/>
            <person name="Zhu X."/>
            <person name="Kougias P.G."/>
            <person name="Basile A."/>
            <person name="Luo G."/>
            <person name="Schluter A."/>
            <person name="Konstantinidis K.T."/>
            <person name="Angelidaki I."/>
        </authorList>
    </citation>
    <scope>NUCLEOTIDE SEQUENCE [LARGE SCALE GENOMIC DNA]</scope>
    <source>
        <strain evidence="8">AS06rmzACSIP_421</strain>
    </source>
</reference>
<proteinExistence type="inferred from homology"/>
<keyword evidence="4 8" id="KW-0689">Ribosomal protein</keyword>
<evidence type="ECO:0000256" key="6">
    <source>
        <dbReference type="NCBIfam" id="TIGR03625"/>
    </source>
</evidence>
<dbReference type="PANTHER" id="PTHR11229:SF16">
    <property type="entry name" value="LARGE RIBOSOMAL SUBUNIT PROTEIN UL3C"/>
    <property type="match status" value="1"/>
</dbReference>
<evidence type="ECO:0000256" key="7">
    <source>
        <dbReference type="SAM" id="MobiDB-lite"/>
    </source>
</evidence>
<dbReference type="GO" id="GO:0022625">
    <property type="term" value="C:cytosolic large ribosomal subunit"/>
    <property type="evidence" value="ECO:0007669"/>
    <property type="project" value="TreeGrafter"/>
</dbReference>
<dbReference type="Gene3D" id="2.40.30.10">
    <property type="entry name" value="Translation factors"/>
    <property type="match status" value="1"/>
</dbReference>
<evidence type="ECO:0000313" key="8">
    <source>
        <dbReference type="EMBL" id="NLE31072.1"/>
    </source>
</evidence>
<protein>
    <recommendedName>
        <fullName evidence="6">50S ribosomal protein L3</fullName>
    </recommendedName>
</protein>
<feature type="region of interest" description="Disordered" evidence="7">
    <location>
        <begin position="117"/>
        <end position="141"/>
    </location>
</feature>
<evidence type="ECO:0000256" key="3">
    <source>
        <dbReference type="ARBA" id="ARBA00022884"/>
    </source>
</evidence>
<dbReference type="InterPro" id="IPR009000">
    <property type="entry name" value="Transl_B-barrel_sf"/>
</dbReference>
<evidence type="ECO:0000313" key="9">
    <source>
        <dbReference type="Proteomes" id="UP000554004"/>
    </source>
</evidence>
<dbReference type="InterPro" id="IPR000597">
    <property type="entry name" value="Ribosomal_uL3"/>
</dbReference>
<keyword evidence="3" id="KW-0694">RNA-binding</keyword>
<dbReference type="PANTHER" id="PTHR11229">
    <property type="entry name" value="50S RIBOSOMAL PROTEIN L3"/>
    <property type="match status" value="1"/>
</dbReference>
<dbReference type="AlphaFoldDB" id="A0A847ETM6"/>
<evidence type="ECO:0000256" key="2">
    <source>
        <dbReference type="ARBA" id="ARBA00022730"/>
    </source>
</evidence>
<keyword evidence="5" id="KW-0687">Ribonucleoprotein</keyword>
<dbReference type="SUPFAM" id="SSF50447">
    <property type="entry name" value="Translation proteins"/>
    <property type="match status" value="1"/>
</dbReference>
<dbReference type="FunFam" id="2.40.30.10:FF:000004">
    <property type="entry name" value="50S ribosomal protein L3"/>
    <property type="match status" value="1"/>
</dbReference>
<gene>
    <name evidence="8" type="primary">rplC</name>
    <name evidence="8" type="ORF">GX618_02240</name>
</gene>
<dbReference type="InterPro" id="IPR019927">
    <property type="entry name" value="Ribosomal_uL3_bac/org-type"/>
</dbReference>
<dbReference type="GO" id="GO:0019843">
    <property type="term" value="F:rRNA binding"/>
    <property type="evidence" value="ECO:0007669"/>
    <property type="project" value="UniProtKB-KW"/>
</dbReference>
<evidence type="ECO:0000256" key="1">
    <source>
        <dbReference type="ARBA" id="ARBA00006540"/>
    </source>
</evidence>
<keyword evidence="2" id="KW-0699">rRNA-binding</keyword>
<accession>A0A847ETM6</accession>
<dbReference type="GO" id="GO:0006412">
    <property type="term" value="P:translation"/>
    <property type="evidence" value="ECO:0007669"/>
    <property type="project" value="UniProtKB-UniRule"/>
</dbReference>
<name>A0A847ETM6_9BACT</name>
<evidence type="ECO:0000256" key="5">
    <source>
        <dbReference type="ARBA" id="ARBA00023274"/>
    </source>
</evidence>
<evidence type="ECO:0000256" key="4">
    <source>
        <dbReference type="ARBA" id="ARBA00022980"/>
    </source>
</evidence>
<dbReference type="Pfam" id="PF00297">
    <property type="entry name" value="Ribosomal_L3"/>
    <property type="match status" value="1"/>
</dbReference>
<comment type="similarity">
    <text evidence="1">Belongs to the universal ribosomal protein uL3 family.</text>
</comment>
<dbReference type="GO" id="GO:0003735">
    <property type="term" value="F:structural constituent of ribosome"/>
    <property type="evidence" value="ECO:0007669"/>
    <property type="project" value="UniProtKB-UniRule"/>
</dbReference>